<proteinExistence type="predicted"/>
<dbReference type="HOGENOM" id="CLU_1940121_0_0_1"/>
<dbReference type="EMBL" id="JH817465">
    <property type="protein sequence ID" value="EKC43225.1"/>
    <property type="molecule type" value="Genomic_DNA"/>
</dbReference>
<sequence>MRVLLGVAIACVFLCDSSVSAIQTFKFELEPGRQGSLLSSPDLHPPVQAFSLLYCSAVCATHHCRVFFYNRRSRNCYLLQRQLTGSDTFTASTGTRVFRVTSAGFLTLPLTTTTTSTTTTTTVRFGSGDD</sequence>
<organism evidence="1">
    <name type="scientific">Magallana gigas</name>
    <name type="common">Pacific oyster</name>
    <name type="synonym">Crassostrea gigas</name>
    <dbReference type="NCBI Taxonomy" id="29159"/>
    <lineage>
        <taxon>Eukaryota</taxon>
        <taxon>Metazoa</taxon>
        <taxon>Spiralia</taxon>
        <taxon>Lophotrochozoa</taxon>
        <taxon>Mollusca</taxon>
        <taxon>Bivalvia</taxon>
        <taxon>Autobranchia</taxon>
        <taxon>Pteriomorphia</taxon>
        <taxon>Ostreida</taxon>
        <taxon>Ostreoidea</taxon>
        <taxon>Ostreidae</taxon>
        <taxon>Magallana</taxon>
    </lineage>
</organism>
<dbReference type="Pfam" id="PF00024">
    <property type="entry name" value="PAN_1"/>
    <property type="match status" value="1"/>
</dbReference>
<dbReference type="AlphaFoldDB" id="K1RNM0"/>
<accession>K1RNM0</accession>
<gene>
    <name evidence="1" type="ORF">CGI_10027324</name>
</gene>
<dbReference type="InParanoid" id="K1RNM0"/>
<name>K1RNM0_MAGGI</name>
<reference evidence="1" key="1">
    <citation type="journal article" date="2012" name="Nature">
        <title>The oyster genome reveals stress adaptation and complexity of shell formation.</title>
        <authorList>
            <person name="Zhang G."/>
            <person name="Fang X."/>
            <person name="Guo X."/>
            <person name="Li L."/>
            <person name="Luo R."/>
            <person name="Xu F."/>
            <person name="Yang P."/>
            <person name="Zhang L."/>
            <person name="Wang X."/>
            <person name="Qi H."/>
            <person name="Xiong Z."/>
            <person name="Que H."/>
            <person name="Xie Y."/>
            <person name="Holland P.W."/>
            <person name="Paps J."/>
            <person name="Zhu Y."/>
            <person name="Wu F."/>
            <person name="Chen Y."/>
            <person name="Wang J."/>
            <person name="Peng C."/>
            <person name="Meng J."/>
            <person name="Yang L."/>
            <person name="Liu J."/>
            <person name="Wen B."/>
            <person name="Zhang N."/>
            <person name="Huang Z."/>
            <person name="Zhu Q."/>
            <person name="Feng Y."/>
            <person name="Mount A."/>
            <person name="Hedgecock D."/>
            <person name="Xu Z."/>
            <person name="Liu Y."/>
            <person name="Domazet-Loso T."/>
            <person name="Du Y."/>
            <person name="Sun X."/>
            <person name="Zhang S."/>
            <person name="Liu B."/>
            <person name="Cheng P."/>
            <person name="Jiang X."/>
            <person name="Li J."/>
            <person name="Fan D."/>
            <person name="Wang W."/>
            <person name="Fu W."/>
            <person name="Wang T."/>
            <person name="Wang B."/>
            <person name="Zhang J."/>
            <person name="Peng Z."/>
            <person name="Li Y."/>
            <person name="Li N."/>
            <person name="Wang J."/>
            <person name="Chen M."/>
            <person name="He Y."/>
            <person name="Tan F."/>
            <person name="Song X."/>
            <person name="Zheng Q."/>
            <person name="Huang R."/>
            <person name="Yang H."/>
            <person name="Du X."/>
            <person name="Chen L."/>
            <person name="Yang M."/>
            <person name="Gaffney P.M."/>
            <person name="Wang S."/>
            <person name="Luo L."/>
            <person name="She Z."/>
            <person name="Ming Y."/>
            <person name="Huang W."/>
            <person name="Zhang S."/>
            <person name="Huang B."/>
            <person name="Zhang Y."/>
            <person name="Qu T."/>
            <person name="Ni P."/>
            <person name="Miao G."/>
            <person name="Wang J."/>
            <person name="Wang Q."/>
            <person name="Steinberg C.E."/>
            <person name="Wang H."/>
            <person name="Li N."/>
            <person name="Qian L."/>
            <person name="Zhang G."/>
            <person name="Li Y."/>
            <person name="Yang H."/>
            <person name="Liu X."/>
            <person name="Wang J."/>
            <person name="Yin Y."/>
            <person name="Wang J."/>
        </authorList>
    </citation>
    <scope>NUCLEOTIDE SEQUENCE [LARGE SCALE GENOMIC DNA]</scope>
    <source>
        <strain evidence="1">05x7-T-G4-1.051#20</strain>
    </source>
</reference>
<protein>
    <submittedName>
        <fullName evidence="1">Uncharacterized protein</fullName>
    </submittedName>
</protein>
<evidence type="ECO:0000313" key="1">
    <source>
        <dbReference type="EMBL" id="EKC43225.1"/>
    </source>
</evidence>
<dbReference type="InterPro" id="IPR003609">
    <property type="entry name" value="Pan_app"/>
</dbReference>
<dbReference type="PROSITE" id="PS50948">
    <property type="entry name" value="PAN"/>
    <property type="match status" value="1"/>
</dbReference>